<keyword evidence="5" id="KW-1185">Reference proteome</keyword>
<feature type="domain" description="Putative zinc-finger" evidence="3">
    <location>
        <begin position="8"/>
        <end position="41"/>
    </location>
</feature>
<dbReference type="EMBL" id="JAXCEH010000017">
    <property type="protein sequence ID" value="MFA1556766.1"/>
    <property type="molecule type" value="Genomic_DNA"/>
</dbReference>
<evidence type="ECO:0000256" key="1">
    <source>
        <dbReference type="ARBA" id="ARBA00023015"/>
    </source>
</evidence>
<dbReference type="InterPro" id="IPR041916">
    <property type="entry name" value="Anti_sigma_zinc_sf"/>
</dbReference>
<reference evidence="4 5" key="1">
    <citation type="submission" date="2023-11" db="EMBL/GenBank/DDBJ databases">
        <title>Actinomadura monticuli sp. nov., isolated from volcanic ash.</title>
        <authorList>
            <person name="Lee S.D."/>
            <person name="Yang H."/>
            <person name="Kim I.S."/>
        </authorList>
    </citation>
    <scope>NUCLEOTIDE SEQUENCE [LARGE SCALE GENOMIC DNA]</scope>
    <source>
        <strain evidence="4 5">DSM 45346</strain>
    </source>
</reference>
<evidence type="ECO:0000259" key="3">
    <source>
        <dbReference type="Pfam" id="PF13490"/>
    </source>
</evidence>
<keyword evidence="2" id="KW-0804">Transcription</keyword>
<evidence type="ECO:0000256" key="2">
    <source>
        <dbReference type="ARBA" id="ARBA00023163"/>
    </source>
</evidence>
<dbReference type="InterPro" id="IPR027383">
    <property type="entry name" value="Znf_put"/>
</dbReference>
<dbReference type="Proteomes" id="UP001569904">
    <property type="component" value="Unassembled WGS sequence"/>
</dbReference>
<comment type="caution">
    <text evidence="4">The sequence shown here is derived from an EMBL/GenBank/DDBJ whole genome shotgun (WGS) entry which is preliminary data.</text>
</comment>
<sequence>MRAVDVSCEVISGLLFRWQGGALPEADRDAYEQHLLFCPPCMAQNDKAHVALSALGAVPAARPDEALRRRLAGIVNPGPER</sequence>
<evidence type="ECO:0000313" key="4">
    <source>
        <dbReference type="EMBL" id="MFA1556766.1"/>
    </source>
</evidence>
<accession>A0ABV4R1K6</accession>
<dbReference type="Gene3D" id="1.10.10.1320">
    <property type="entry name" value="Anti-sigma factor, zinc-finger domain"/>
    <property type="match status" value="1"/>
</dbReference>
<name>A0ABV4R1K6_9ACTN</name>
<evidence type="ECO:0000313" key="5">
    <source>
        <dbReference type="Proteomes" id="UP001569904"/>
    </source>
</evidence>
<dbReference type="RefSeq" id="WP_371943520.1">
    <property type="nucleotide sequence ID" value="NZ_JAXCEH010000017.1"/>
</dbReference>
<keyword evidence="1" id="KW-0805">Transcription regulation</keyword>
<organism evidence="4 5">
    <name type="scientific">Actinomadura chokoriensis</name>
    <dbReference type="NCBI Taxonomy" id="454156"/>
    <lineage>
        <taxon>Bacteria</taxon>
        <taxon>Bacillati</taxon>
        <taxon>Actinomycetota</taxon>
        <taxon>Actinomycetes</taxon>
        <taxon>Streptosporangiales</taxon>
        <taxon>Thermomonosporaceae</taxon>
        <taxon>Actinomadura</taxon>
    </lineage>
</organism>
<dbReference type="Pfam" id="PF13490">
    <property type="entry name" value="zf-HC2"/>
    <property type="match status" value="1"/>
</dbReference>
<protein>
    <submittedName>
        <fullName evidence="4">Zf-HC2 domain-containing protein</fullName>
    </submittedName>
</protein>
<gene>
    <name evidence="4" type="ORF">SM436_23990</name>
</gene>
<proteinExistence type="predicted"/>